<organism evidence="2 3">
    <name type="scientific">Halobaculum litoreum</name>
    <dbReference type="NCBI Taxonomy" id="3031998"/>
    <lineage>
        <taxon>Archaea</taxon>
        <taxon>Methanobacteriati</taxon>
        <taxon>Methanobacteriota</taxon>
        <taxon>Stenosarchaea group</taxon>
        <taxon>Halobacteria</taxon>
        <taxon>Halobacteriales</taxon>
        <taxon>Haloferacaceae</taxon>
        <taxon>Halobaculum</taxon>
    </lineage>
</organism>
<evidence type="ECO:0000313" key="3">
    <source>
        <dbReference type="Proteomes" id="UP001596368"/>
    </source>
</evidence>
<dbReference type="InterPro" id="IPR055927">
    <property type="entry name" value="DUF7504"/>
</dbReference>
<evidence type="ECO:0000313" key="2">
    <source>
        <dbReference type="EMBL" id="MFC7137175.1"/>
    </source>
</evidence>
<dbReference type="EMBL" id="JBHSZG010000001">
    <property type="protein sequence ID" value="MFC7137175.1"/>
    <property type="molecule type" value="Genomic_DNA"/>
</dbReference>
<feature type="compositionally biased region" description="Polar residues" evidence="1">
    <location>
        <begin position="107"/>
        <end position="119"/>
    </location>
</feature>
<protein>
    <submittedName>
        <fullName evidence="2">Uncharacterized protein</fullName>
    </submittedName>
</protein>
<feature type="region of interest" description="Disordered" evidence="1">
    <location>
        <begin position="68"/>
        <end position="133"/>
    </location>
</feature>
<dbReference type="Proteomes" id="UP001596368">
    <property type="component" value="Unassembled WGS sequence"/>
</dbReference>
<dbReference type="AlphaFoldDB" id="A0ABD5XPX3"/>
<feature type="region of interest" description="Disordered" evidence="1">
    <location>
        <begin position="189"/>
        <end position="228"/>
    </location>
</feature>
<name>A0ABD5XPX3_9EURY</name>
<evidence type="ECO:0000256" key="1">
    <source>
        <dbReference type="SAM" id="MobiDB-lite"/>
    </source>
</evidence>
<reference evidence="2 3" key="1">
    <citation type="journal article" date="2019" name="Int. J. Syst. Evol. Microbiol.">
        <title>The Global Catalogue of Microorganisms (GCM) 10K type strain sequencing project: providing services to taxonomists for standard genome sequencing and annotation.</title>
        <authorList>
            <consortium name="The Broad Institute Genomics Platform"/>
            <consortium name="The Broad Institute Genome Sequencing Center for Infectious Disease"/>
            <person name="Wu L."/>
            <person name="Ma J."/>
        </authorList>
    </citation>
    <scope>NUCLEOTIDE SEQUENCE [LARGE SCALE GENOMIC DNA]</scope>
    <source>
        <strain evidence="2 3">DT92</strain>
    </source>
</reference>
<comment type="caution">
    <text evidence="2">The sequence shown here is derived from an EMBL/GenBank/DDBJ whole genome shotgun (WGS) entry which is preliminary data.</text>
</comment>
<proteinExistence type="predicted"/>
<feature type="compositionally biased region" description="Low complexity" evidence="1">
    <location>
        <begin position="205"/>
        <end position="228"/>
    </location>
</feature>
<accession>A0ABD5XPX3</accession>
<sequence>MTGTADATGADDGLPRGRESTLSAALAELEDGCCVLVTGDAPDAAYRVAASRYFGEPDRRRQRLLALTEAGASPTPWLPEGPTRAPTTRRRSSASTARSATRRPSRLSHTNGEAPTATDSPDRLDLDGGSPDASWDAEAVAAAVFEAMDAVAVEDPGRLALRVGLYRADALCATVGTEPARDLLRSIAGETRDRGGMAHLHLPGRRPATPERTPSSTTRPTPSATNST</sequence>
<keyword evidence="3" id="KW-1185">Reference proteome</keyword>
<dbReference type="Pfam" id="PF24336">
    <property type="entry name" value="DUF7504"/>
    <property type="match status" value="1"/>
</dbReference>
<gene>
    <name evidence="2" type="ORF">ACFQRB_13405</name>
</gene>